<keyword evidence="3" id="KW-0963">Cytoplasm</keyword>
<evidence type="ECO:0000256" key="3">
    <source>
        <dbReference type="ARBA" id="ARBA00022490"/>
    </source>
</evidence>
<dbReference type="SUPFAM" id="SSF55307">
    <property type="entry name" value="Tubulin C-terminal domain-like"/>
    <property type="match status" value="1"/>
</dbReference>
<comment type="similarity">
    <text evidence="2 8">Belongs to the tubulin family.</text>
</comment>
<evidence type="ECO:0000313" key="11">
    <source>
        <dbReference type="Proteomes" id="UP001177023"/>
    </source>
</evidence>
<keyword evidence="7" id="KW-0206">Cytoskeleton</keyword>
<dbReference type="InterPro" id="IPR017975">
    <property type="entry name" value="Tubulin_CS"/>
</dbReference>
<protein>
    <recommendedName>
        <fullName evidence="8">Tubulin gamma chain</fullName>
    </recommendedName>
</protein>
<dbReference type="InterPro" id="IPR008280">
    <property type="entry name" value="Tub_FtsZ_C"/>
</dbReference>
<dbReference type="InterPro" id="IPR018316">
    <property type="entry name" value="Tubulin/FtsZ_2-layer-sand-dom"/>
</dbReference>
<comment type="caution">
    <text evidence="10">The sequence shown here is derived from an EMBL/GenBank/DDBJ whole genome shotgun (WGS) entry which is preliminary data.</text>
</comment>
<comment type="function">
    <text evidence="8">Tubulin is the major constituent of microtubules, protein filaments consisting of alpha- and beta-tubulin heterodimers. Gamma-tubulin is a key component of the gamma-tubulin ring complex (gTuRC) which mediates microtubule nucleation. The gTuRC regulates the minus-end nucleation of alpha-beta tubulin heterodimers that grow into microtubule protafilaments, a critical step in centrosome duplication and spindle formation.</text>
</comment>
<keyword evidence="6 8" id="KW-0342">GTP-binding</keyword>
<evidence type="ECO:0000256" key="2">
    <source>
        <dbReference type="ARBA" id="ARBA00009636"/>
    </source>
</evidence>
<evidence type="ECO:0000256" key="8">
    <source>
        <dbReference type="RuleBase" id="RU000352"/>
    </source>
</evidence>
<dbReference type="InterPro" id="IPR003008">
    <property type="entry name" value="Tubulin_FtsZ_GTPase"/>
</dbReference>
<accession>A0AA36G3R1</accession>
<keyword evidence="4 8" id="KW-0493">Microtubule</keyword>
<dbReference type="GO" id="GO:0005874">
    <property type="term" value="C:microtubule"/>
    <property type="evidence" value="ECO:0007669"/>
    <property type="project" value="UniProtKB-KW"/>
</dbReference>
<evidence type="ECO:0000256" key="5">
    <source>
        <dbReference type="ARBA" id="ARBA00022741"/>
    </source>
</evidence>
<dbReference type="Gene3D" id="3.30.1330.20">
    <property type="entry name" value="Tubulin/FtsZ, C-terminal domain"/>
    <property type="match status" value="1"/>
</dbReference>
<dbReference type="AlphaFoldDB" id="A0AA36G3R1"/>
<dbReference type="InterPro" id="IPR037103">
    <property type="entry name" value="Tubulin/FtsZ-like_C"/>
</dbReference>
<dbReference type="CDD" id="cd02188">
    <property type="entry name" value="gamma_tubulin"/>
    <property type="match status" value="1"/>
</dbReference>
<organism evidence="10 11">
    <name type="scientific">Mesorhabditis spiculigera</name>
    <dbReference type="NCBI Taxonomy" id="96644"/>
    <lineage>
        <taxon>Eukaryota</taxon>
        <taxon>Metazoa</taxon>
        <taxon>Ecdysozoa</taxon>
        <taxon>Nematoda</taxon>
        <taxon>Chromadorea</taxon>
        <taxon>Rhabditida</taxon>
        <taxon>Rhabditina</taxon>
        <taxon>Rhabditomorpha</taxon>
        <taxon>Rhabditoidea</taxon>
        <taxon>Rhabditidae</taxon>
        <taxon>Mesorhabditinae</taxon>
        <taxon>Mesorhabditis</taxon>
    </lineage>
</organism>
<feature type="non-terminal residue" evidence="10">
    <location>
        <position position="457"/>
    </location>
</feature>
<dbReference type="GO" id="GO:0000930">
    <property type="term" value="C:gamma-tubulin complex"/>
    <property type="evidence" value="ECO:0007669"/>
    <property type="project" value="InterPro"/>
</dbReference>
<dbReference type="InterPro" id="IPR000217">
    <property type="entry name" value="Tubulin"/>
</dbReference>
<name>A0AA36G3R1_9BILA</name>
<dbReference type="InterPro" id="IPR023123">
    <property type="entry name" value="Tubulin_C"/>
</dbReference>
<dbReference type="Gene3D" id="3.40.50.1440">
    <property type="entry name" value="Tubulin/FtsZ, GTPase domain"/>
    <property type="match status" value="1"/>
</dbReference>
<dbReference type="GO" id="GO:0007020">
    <property type="term" value="P:microtubule nucleation"/>
    <property type="evidence" value="ECO:0007669"/>
    <property type="project" value="InterPro"/>
</dbReference>
<dbReference type="PROSITE" id="PS00227">
    <property type="entry name" value="TUBULIN"/>
    <property type="match status" value="1"/>
</dbReference>
<keyword evidence="11" id="KW-1185">Reference proteome</keyword>
<evidence type="ECO:0000256" key="4">
    <source>
        <dbReference type="ARBA" id="ARBA00022701"/>
    </source>
</evidence>
<dbReference type="Gene3D" id="1.10.287.600">
    <property type="entry name" value="Helix hairpin bin"/>
    <property type="match status" value="1"/>
</dbReference>
<dbReference type="InterPro" id="IPR002454">
    <property type="entry name" value="Gamma_tubulin"/>
</dbReference>
<evidence type="ECO:0000256" key="6">
    <source>
        <dbReference type="ARBA" id="ARBA00023134"/>
    </source>
</evidence>
<dbReference type="PRINTS" id="PR01164">
    <property type="entry name" value="GAMMATUBULIN"/>
</dbReference>
<evidence type="ECO:0000256" key="7">
    <source>
        <dbReference type="ARBA" id="ARBA00023212"/>
    </source>
</evidence>
<keyword evidence="5 8" id="KW-0547">Nucleotide-binding</keyword>
<dbReference type="InterPro" id="IPR036525">
    <property type="entry name" value="Tubulin/FtsZ_GTPase_sf"/>
</dbReference>
<sequence length="457" mass="50951">MSSLIGLHFGQCGNQIGFDFWRTLSQEHGIGLNGVAQKMPNGRERNDSLGVFFSEGDHNRYIPRAVMVDLEPRVINTIFQGDYSEFFKKSSSYMSEHGGGAGNNWASGYFQGQQVMEDVMEIVRAEVERADDLEGFMLTHSVSGGTGSGLGSFFLERVREEYPKKVIQTYSVFANQTSGSSDVVVSPYNSVLTLSRLIQEADAVVILDNTALHHVAGNHIKSINANRFEHINYLVSKIMSMSTATIRFPAPLFTRMSSLLATLVPFSPLRFLQTSLYPVIDPRDALDFNGATHVAGVMRQLLRPVNLMISRAEKMRNPKPGVLLSGLAIMQGRLNNQEYFNATTQVQTMMRDETARPAWMEYNPMHICRAPSSPFVNSTVNVSGMMLANHTSAVNLLSHTLAEFTRMRKMGSYLEPYKKAEGFTLEDMDSAAEAVQEVIEEYANIEKPTYFEGSDLK</sequence>
<gene>
    <name evidence="10" type="ORF">MSPICULIGERA_LOCUS16039</name>
</gene>
<evidence type="ECO:0000313" key="10">
    <source>
        <dbReference type="EMBL" id="CAJ0577772.1"/>
    </source>
</evidence>
<dbReference type="GO" id="GO:0005525">
    <property type="term" value="F:GTP binding"/>
    <property type="evidence" value="ECO:0007669"/>
    <property type="project" value="UniProtKB-UniRule"/>
</dbReference>
<evidence type="ECO:0000256" key="1">
    <source>
        <dbReference type="ARBA" id="ARBA00004267"/>
    </source>
</evidence>
<dbReference type="Pfam" id="PF03953">
    <property type="entry name" value="Tubulin_C"/>
    <property type="match status" value="1"/>
</dbReference>
<dbReference type="EMBL" id="CATQJA010002651">
    <property type="protein sequence ID" value="CAJ0577772.1"/>
    <property type="molecule type" value="Genomic_DNA"/>
</dbReference>
<dbReference type="SMART" id="SM00864">
    <property type="entry name" value="Tubulin"/>
    <property type="match status" value="1"/>
</dbReference>
<dbReference type="SUPFAM" id="SSF52490">
    <property type="entry name" value="Tubulin nucleotide-binding domain-like"/>
    <property type="match status" value="1"/>
</dbReference>
<evidence type="ECO:0000259" key="9">
    <source>
        <dbReference type="SMART" id="SM00864"/>
    </source>
</evidence>
<dbReference type="Pfam" id="PF00091">
    <property type="entry name" value="Tubulin"/>
    <property type="match status" value="1"/>
</dbReference>
<proteinExistence type="inferred from homology"/>
<dbReference type="Proteomes" id="UP001177023">
    <property type="component" value="Unassembled WGS sequence"/>
</dbReference>
<reference evidence="10" key="1">
    <citation type="submission" date="2023-06" db="EMBL/GenBank/DDBJ databases">
        <authorList>
            <person name="Delattre M."/>
        </authorList>
    </citation>
    <scope>NUCLEOTIDE SEQUENCE</scope>
    <source>
        <strain evidence="10">AF72</strain>
    </source>
</reference>
<dbReference type="PRINTS" id="PR01161">
    <property type="entry name" value="TUBULIN"/>
</dbReference>
<comment type="subcellular location">
    <subcellularLocation>
        <location evidence="1">Cytoplasm</location>
        <location evidence="1">Cytoskeleton</location>
        <location evidence="1">Microtubule organizing center</location>
    </subcellularLocation>
</comment>
<dbReference type="GO" id="GO:0031122">
    <property type="term" value="P:cytoplasmic microtubule organization"/>
    <property type="evidence" value="ECO:0007669"/>
    <property type="project" value="InterPro"/>
</dbReference>
<feature type="domain" description="Tubulin/FtsZ GTPase" evidence="9">
    <location>
        <begin position="49"/>
        <end position="250"/>
    </location>
</feature>
<dbReference type="PANTHER" id="PTHR11588">
    <property type="entry name" value="TUBULIN"/>
    <property type="match status" value="1"/>
</dbReference>